<dbReference type="EMBL" id="JASCZI010060416">
    <property type="protein sequence ID" value="MED6130337.1"/>
    <property type="molecule type" value="Genomic_DNA"/>
</dbReference>
<feature type="domain" description="KIB1-4 beta-propeller" evidence="2">
    <location>
        <begin position="627"/>
        <end position="778"/>
    </location>
</feature>
<dbReference type="Pfam" id="PF03478">
    <property type="entry name" value="Beta-prop_KIB1-4"/>
    <property type="match status" value="2"/>
</dbReference>
<proteinExistence type="predicted"/>
<dbReference type="PANTHER" id="PTHR44259">
    <property type="entry name" value="OS07G0183000 PROTEIN-RELATED"/>
    <property type="match status" value="1"/>
</dbReference>
<reference evidence="3 4" key="1">
    <citation type="journal article" date="2023" name="Plants (Basel)">
        <title>Bridging the Gap: Combining Genomics and Transcriptomics Approaches to Understand Stylosanthes scabra, an Orphan Legume from the Brazilian Caatinga.</title>
        <authorList>
            <person name="Ferreira-Neto J.R.C."/>
            <person name="da Silva M.D."/>
            <person name="Binneck E."/>
            <person name="de Melo N.F."/>
            <person name="da Silva R.H."/>
            <person name="de Melo A.L.T.M."/>
            <person name="Pandolfi V."/>
            <person name="Bustamante F.O."/>
            <person name="Brasileiro-Vidal A.C."/>
            <person name="Benko-Iseppon A.M."/>
        </authorList>
    </citation>
    <scope>NUCLEOTIDE SEQUENCE [LARGE SCALE GENOMIC DNA]</scope>
    <source>
        <tissue evidence="3">Leaves</tissue>
    </source>
</reference>
<organism evidence="3 4">
    <name type="scientific">Stylosanthes scabra</name>
    <dbReference type="NCBI Taxonomy" id="79078"/>
    <lineage>
        <taxon>Eukaryota</taxon>
        <taxon>Viridiplantae</taxon>
        <taxon>Streptophyta</taxon>
        <taxon>Embryophyta</taxon>
        <taxon>Tracheophyta</taxon>
        <taxon>Spermatophyta</taxon>
        <taxon>Magnoliopsida</taxon>
        <taxon>eudicotyledons</taxon>
        <taxon>Gunneridae</taxon>
        <taxon>Pentapetalae</taxon>
        <taxon>rosids</taxon>
        <taxon>fabids</taxon>
        <taxon>Fabales</taxon>
        <taxon>Fabaceae</taxon>
        <taxon>Papilionoideae</taxon>
        <taxon>50 kb inversion clade</taxon>
        <taxon>dalbergioids sensu lato</taxon>
        <taxon>Dalbergieae</taxon>
        <taxon>Pterocarpus clade</taxon>
        <taxon>Stylosanthes</taxon>
    </lineage>
</organism>
<feature type="region of interest" description="Disordered" evidence="1">
    <location>
        <begin position="372"/>
        <end position="399"/>
    </location>
</feature>
<keyword evidence="4" id="KW-1185">Reference proteome</keyword>
<evidence type="ECO:0000313" key="4">
    <source>
        <dbReference type="Proteomes" id="UP001341840"/>
    </source>
</evidence>
<dbReference type="PANTHER" id="PTHR44259:SF114">
    <property type="entry name" value="OS06G0707300 PROTEIN"/>
    <property type="match status" value="1"/>
</dbReference>
<dbReference type="Proteomes" id="UP001341840">
    <property type="component" value="Unassembled WGS sequence"/>
</dbReference>
<name>A0ABU6S228_9FABA</name>
<evidence type="ECO:0000256" key="1">
    <source>
        <dbReference type="SAM" id="MobiDB-lite"/>
    </source>
</evidence>
<evidence type="ECO:0000313" key="3">
    <source>
        <dbReference type="EMBL" id="MED6130337.1"/>
    </source>
</evidence>
<dbReference type="InterPro" id="IPR005174">
    <property type="entry name" value="KIB1-4_b-propeller"/>
</dbReference>
<feature type="domain" description="KIB1-4 beta-propeller" evidence="2">
    <location>
        <begin position="90"/>
        <end position="219"/>
    </location>
</feature>
<dbReference type="InterPro" id="IPR050942">
    <property type="entry name" value="F-box_BR-signaling"/>
</dbReference>
<sequence>MTTLVEENTAGNNSRQWALLGDDILNMITDRFDDIYDYARFGAFCKPWLSFSHRFYNQKQHLFCANHQLPLLVVPMEGHQQIRDNKSTQIELLLINPFASELKTSSMKLPPIQCDPTEIVSQMDEYGVNKAILSKDPNEFPNDFEVIAIYGGTQMLAHYKSGDQFWSYAKPIGEIQCFADVIFYKGMAYAVDFYSWIVRIYRKSDYHGDFQNSTNSSWDQIQASLKILLPSYQPIPYDNLDELSFLSDQKQKRLCAEIKEACNRICATLNEMIQEEENPDPENYNKDLDAIATSLEIQINEKIDAYLDSTTHSSTNSLKSEADNSENSYHSFITDVESGTKIQKSLTATIEIQKSPSDPKQKYEDEFDDRNIHNGFDDRSTTVAVQRPPPEPPDLESLMVGDGEPAAARSCRPEDLMDSATGIHSGAEDGAVAKGNVDNGKAESFSHFLGDGDAADLNCGGCVRDVDEGTRPSTSVKTTTDGGLRARWLRRFLSLTPPPLLVVVLPWNRGGEVEVRSQDALNRTANTNGDVVDVEVVVLVRGMAVRKTAPDGRSHGTTSVVEASRGLFSNLLPKRDCLCMKVGAADPYARVGPQMGEKHPSPIQSFSIYVIKIWTICEGLTLSVCNYSGNAYLVETCKGELLHVRRDYITVERQMAIDAENGAEMRRVQAEDEARTQEEHDQIMERIERESENQDAEDDEEIRVSQVEEVLFDKPNLSVNFTVFKLDYPSSRRQKSTETLNGEILFIGDNHSVSVPSSRCPALSPNSIYYTDDYVGVYRHNLQFGSCDTGLFNVENKTFGKHFVPSFSAKGMPPPIFVVPRYRIKPC</sequence>
<accession>A0ABU6S228</accession>
<comment type="caution">
    <text evidence="3">The sequence shown here is derived from an EMBL/GenBank/DDBJ whole genome shotgun (WGS) entry which is preliminary data.</text>
</comment>
<gene>
    <name evidence="3" type="ORF">PIB30_000232</name>
</gene>
<evidence type="ECO:0000259" key="2">
    <source>
        <dbReference type="Pfam" id="PF03478"/>
    </source>
</evidence>
<protein>
    <recommendedName>
        <fullName evidence="2">KIB1-4 beta-propeller domain-containing protein</fullName>
    </recommendedName>
</protein>